<evidence type="ECO:0000256" key="5">
    <source>
        <dbReference type="ARBA" id="ARBA00023172"/>
    </source>
</evidence>
<sequence length="341" mass="39084">MVVEVESFFGVYMLYCINPKFKGRIYIGFTVNPERRIGQHNAGRHRGGAKRTSGRGPWEMVLIIHGFPSDIAALRFEWAWQHPHSSRRLVHVSRRFRKESSLEFHWRVVSNMLRVAPWNRLPLTARWLKQEYRMDFEPGLQPPLHIPIAFGTVRAKKTPSLQCQDEEEEEASMCFLCEKHIKVSEKLSCVHPSCGMRSHVICLARYFLRSEPSHLLPVEGECPSCDSSMLWGSLIRHKHGCFGDLEEVTLSAVQVSYSISCSVCLDRIHSALCSFLTFIICMSPVGSLLKPLTKSFAHIDYARGGYWSLTVFLFFILFFSCAKLRQNAKAVCENEVLPMIQ</sequence>
<evidence type="ECO:0000256" key="6">
    <source>
        <dbReference type="ARBA" id="ARBA00023204"/>
    </source>
</evidence>
<dbReference type="PROSITE" id="PS50164">
    <property type="entry name" value="GIY_YIG"/>
    <property type="match status" value="1"/>
</dbReference>
<keyword evidence="4 8" id="KW-0378">Hydrolase</keyword>
<evidence type="ECO:0000256" key="1">
    <source>
        <dbReference type="ARBA" id="ARBA00022722"/>
    </source>
</evidence>
<reference evidence="11" key="2">
    <citation type="submission" date="2025-09" db="UniProtKB">
        <authorList>
            <consortium name="Ensembl"/>
        </authorList>
    </citation>
    <scope>IDENTIFICATION</scope>
</reference>
<evidence type="ECO:0000259" key="10">
    <source>
        <dbReference type="PROSITE" id="PS50164"/>
    </source>
</evidence>
<evidence type="ECO:0000313" key="11">
    <source>
        <dbReference type="Ensembl" id="ENSNBRP00000022771.1"/>
    </source>
</evidence>
<dbReference type="PANTHER" id="PTHR20208">
    <property type="entry name" value="STRUCTURE-SPECIFIC ENDONUCLEASE SUBUNIT SLX1"/>
    <property type="match status" value="1"/>
</dbReference>
<dbReference type="Ensembl" id="ENSNBRT00000023368.1">
    <property type="protein sequence ID" value="ENSNBRP00000022771.1"/>
    <property type="gene ID" value="ENSNBRG00000017432.1"/>
</dbReference>
<keyword evidence="9" id="KW-0812">Transmembrane</keyword>
<dbReference type="InterPro" id="IPR035901">
    <property type="entry name" value="GIY-YIG_endonuc_sf"/>
</dbReference>
<dbReference type="STRING" id="32507.ENSNBRP00000022771"/>
<dbReference type="GO" id="GO:0000724">
    <property type="term" value="P:double-strand break repair via homologous recombination"/>
    <property type="evidence" value="ECO:0007669"/>
    <property type="project" value="TreeGrafter"/>
</dbReference>
<comment type="cofactor">
    <cofactor evidence="8">
        <name>a divalent metal cation</name>
        <dbReference type="ChEBI" id="CHEBI:60240"/>
    </cofactor>
</comment>
<dbReference type="FunFam" id="3.40.1440.10:FF:000003">
    <property type="entry name" value="Structure-specific endonuclease subunit SLX1"/>
    <property type="match status" value="1"/>
</dbReference>
<dbReference type="Pfam" id="PF01541">
    <property type="entry name" value="GIY-YIG"/>
    <property type="match status" value="1"/>
</dbReference>
<dbReference type="Bgee" id="ENSNBRG00000017432">
    <property type="expression patterns" value="Expressed in mesonephros and 3 other cell types or tissues"/>
</dbReference>
<dbReference type="AlphaFoldDB" id="A0A3Q4HL69"/>
<dbReference type="HAMAP" id="MF_03100">
    <property type="entry name" value="Endonuc_su_Slx1"/>
    <property type="match status" value="1"/>
</dbReference>
<keyword evidence="3 8" id="KW-0227">DNA damage</keyword>
<evidence type="ECO:0000256" key="3">
    <source>
        <dbReference type="ARBA" id="ARBA00022763"/>
    </source>
</evidence>
<keyword evidence="9" id="KW-1133">Transmembrane helix</keyword>
<dbReference type="OMA" id="HNRGCDF"/>
<dbReference type="InterPro" id="IPR013083">
    <property type="entry name" value="Znf_RING/FYVE/PHD"/>
</dbReference>
<keyword evidence="5 8" id="KW-0233">DNA recombination</keyword>
<protein>
    <submittedName>
        <fullName evidence="11">SLX1 homolog B, structure-specific endonuclease subunit</fullName>
    </submittedName>
</protein>
<dbReference type="SUPFAM" id="SSF82771">
    <property type="entry name" value="GIY-YIG endonuclease"/>
    <property type="match status" value="1"/>
</dbReference>
<dbReference type="InterPro" id="IPR048749">
    <property type="entry name" value="SLX1_C"/>
</dbReference>
<comment type="function">
    <text evidence="8">Catalytic subunit of the SLX1-SLX4 structure-specific endonuclease that resolves DNA secondary structures generated during DNA repair and recombination. Has endonuclease activity towards branched DNA substrates, introducing single-strand cuts in duplex DNA close to junctions with ss-DNA.</text>
</comment>
<accession>A0A3Q4HL69</accession>
<dbReference type="CDD" id="cd10455">
    <property type="entry name" value="GIY-YIG_SLX1"/>
    <property type="match status" value="1"/>
</dbReference>
<dbReference type="PANTHER" id="PTHR20208:SF10">
    <property type="entry name" value="STRUCTURE-SPECIFIC ENDONUCLEASE SUBUNIT SLX1"/>
    <property type="match status" value="1"/>
</dbReference>
<dbReference type="Pfam" id="PF21202">
    <property type="entry name" value="SLX1_C"/>
    <property type="match status" value="1"/>
</dbReference>
<feature type="domain" description="GIY-YIG" evidence="10">
    <location>
        <begin position="7"/>
        <end position="90"/>
    </location>
</feature>
<dbReference type="GO" id="GO:0033557">
    <property type="term" value="C:Slx1-Slx4 complex"/>
    <property type="evidence" value="ECO:0007669"/>
    <property type="project" value="UniProtKB-UniRule"/>
</dbReference>
<feature type="transmembrane region" description="Helical" evidence="9">
    <location>
        <begin position="301"/>
        <end position="319"/>
    </location>
</feature>
<comment type="subunit">
    <text evidence="8">Forms a heterodimer with SLX4.</text>
</comment>
<keyword evidence="2 8" id="KW-0255">Endonuclease</keyword>
<dbReference type="GO" id="GO:0017108">
    <property type="term" value="F:5'-flap endonuclease activity"/>
    <property type="evidence" value="ECO:0007669"/>
    <property type="project" value="InterPro"/>
</dbReference>
<dbReference type="Gene3D" id="3.30.40.10">
    <property type="entry name" value="Zinc/RING finger domain, C3HC4 (zinc finger)"/>
    <property type="match status" value="1"/>
</dbReference>
<reference evidence="11" key="1">
    <citation type="submission" date="2025-08" db="UniProtKB">
        <authorList>
            <consortium name="Ensembl"/>
        </authorList>
    </citation>
    <scope>IDENTIFICATION</scope>
</reference>
<evidence type="ECO:0000256" key="4">
    <source>
        <dbReference type="ARBA" id="ARBA00022801"/>
    </source>
</evidence>
<evidence type="ECO:0000313" key="12">
    <source>
        <dbReference type="Proteomes" id="UP000261580"/>
    </source>
</evidence>
<evidence type="ECO:0000256" key="7">
    <source>
        <dbReference type="ARBA" id="ARBA00023242"/>
    </source>
</evidence>
<dbReference type="InterPro" id="IPR027520">
    <property type="entry name" value="Slx1"/>
</dbReference>
<keyword evidence="1 8" id="KW-0540">Nuclease</keyword>
<dbReference type="InterPro" id="IPR000305">
    <property type="entry name" value="GIY-YIG_endonuc"/>
</dbReference>
<dbReference type="GO" id="GO:0008821">
    <property type="term" value="F:crossover junction DNA endonuclease activity"/>
    <property type="evidence" value="ECO:0007669"/>
    <property type="project" value="TreeGrafter"/>
</dbReference>
<dbReference type="Proteomes" id="UP000261580">
    <property type="component" value="Unassembled WGS sequence"/>
</dbReference>
<dbReference type="Gene3D" id="3.40.1440.10">
    <property type="entry name" value="GIY-YIG endonuclease"/>
    <property type="match status" value="1"/>
</dbReference>
<dbReference type="GeneTree" id="ENSGT00390000013368"/>
<dbReference type="InterPro" id="IPR050381">
    <property type="entry name" value="SLX1_endonuclease"/>
</dbReference>
<organism evidence="11 12">
    <name type="scientific">Neolamprologus brichardi</name>
    <name type="common">Fairy cichlid</name>
    <name type="synonym">Lamprologus brichardi</name>
    <dbReference type="NCBI Taxonomy" id="32507"/>
    <lineage>
        <taxon>Eukaryota</taxon>
        <taxon>Metazoa</taxon>
        <taxon>Chordata</taxon>
        <taxon>Craniata</taxon>
        <taxon>Vertebrata</taxon>
        <taxon>Euteleostomi</taxon>
        <taxon>Actinopterygii</taxon>
        <taxon>Neopterygii</taxon>
        <taxon>Teleostei</taxon>
        <taxon>Neoteleostei</taxon>
        <taxon>Acanthomorphata</taxon>
        <taxon>Ovalentaria</taxon>
        <taxon>Cichlomorphae</taxon>
        <taxon>Cichliformes</taxon>
        <taxon>Cichlidae</taxon>
        <taxon>African cichlids</taxon>
        <taxon>Pseudocrenilabrinae</taxon>
        <taxon>Lamprologini</taxon>
        <taxon>Neolamprologus</taxon>
    </lineage>
</organism>
<name>A0A3Q4HL69_NEOBR</name>
<keyword evidence="9" id="KW-0472">Membrane</keyword>
<evidence type="ECO:0000256" key="9">
    <source>
        <dbReference type="SAM" id="Phobius"/>
    </source>
</evidence>
<comment type="similarity">
    <text evidence="8">Belongs to the SLX1 family.</text>
</comment>
<comment type="subcellular location">
    <subcellularLocation>
        <location evidence="8">Nucleus</location>
    </subcellularLocation>
</comment>
<keyword evidence="6 8" id="KW-0234">DNA repair</keyword>
<comment type="caution">
    <text evidence="8">Lacks conserved residue(s) required for the propagation of feature annotation.</text>
</comment>
<evidence type="ECO:0000256" key="8">
    <source>
        <dbReference type="HAMAP-Rule" id="MF_03100"/>
    </source>
</evidence>
<evidence type="ECO:0000256" key="2">
    <source>
        <dbReference type="ARBA" id="ARBA00022759"/>
    </source>
</evidence>
<keyword evidence="7 8" id="KW-0539">Nucleus</keyword>
<proteinExistence type="inferred from homology"/>
<keyword evidence="12" id="KW-1185">Reference proteome</keyword>